<dbReference type="PANTHER" id="PTHR42928:SF5">
    <property type="entry name" value="BLR1237 PROTEIN"/>
    <property type="match status" value="1"/>
</dbReference>
<dbReference type="PIRSF" id="PIRSF017082">
    <property type="entry name" value="YflP"/>
    <property type="match status" value="1"/>
</dbReference>
<keyword evidence="4" id="KW-1185">Reference proteome</keyword>
<sequence length="317" mass="34318">MMHRRTLLGATPALLATPALAQSWRPDRPIEIIVGFVAGGATDVDARLYARFLEPRIGGNVVVVNRPGAGGEVALAAIARGRTDGTVIGTTNMPGLLTIPIERTAQFKLDDFAPIGNLVGDPSAISVAADSPYRTLEDLFAAARRDPGGITFGSPGIGTDDHLLMVLIQQATGLRFNHVAFQGDPQIRTAILGKQIVSTGLNLGYVLTNNEGMRLLAVAANARSRFAPDLPTIKEKGIDVTMASERGLVMPVGTPAHIVSRFREATDDIAKDPEFIRAIEARSLLVRHESGEAWFARLREDERRYRALWQTTPWAQR</sequence>
<dbReference type="PANTHER" id="PTHR42928">
    <property type="entry name" value="TRICARBOXYLATE-BINDING PROTEIN"/>
    <property type="match status" value="1"/>
</dbReference>
<dbReference type="SUPFAM" id="SSF53850">
    <property type="entry name" value="Periplasmic binding protein-like II"/>
    <property type="match status" value="1"/>
</dbReference>
<evidence type="ECO:0000313" key="3">
    <source>
        <dbReference type="EMBL" id="WPB84745.1"/>
    </source>
</evidence>
<feature type="chain" id="PRO_5045584733" evidence="2">
    <location>
        <begin position="22"/>
        <end position="317"/>
    </location>
</feature>
<dbReference type="Pfam" id="PF03401">
    <property type="entry name" value="TctC"/>
    <property type="match status" value="1"/>
</dbReference>
<organism evidence="3 4">
    <name type="scientific">Sediminicoccus rosea</name>
    <dbReference type="NCBI Taxonomy" id="1225128"/>
    <lineage>
        <taxon>Bacteria</taxon>
        <taxon>Pseudomonadati</taxon>
        <taxon>Pseudomonadota</taxon>
        <taxon>Alphaproteobacteria</taxon>
        <taxon>Acetobacterales</taxon>
        <taxon>Roseomonadaceae</taxon>
        <taxon>Sediminicoccus</taxon>
    </lineage>
</organism>
<dbReference type="Proteomes" id="UP001305521">
    <property type="component" value="Chromosome"/>
</dbReference>
<dbReference type="InterPro" id="IPR042100">
    <property type="entry name" value="Bug_dom1"/>
</dbReference>
<comment type="similarity">
    <text evidence="1">Belongs to the UPF0065 (bug) family.</text>
</comment>
<evidence type="ECO:0000256" key="1">
    <source>
        <dbReference type="ARBA" id="ARBA00006987"/>
    </source>
</evidence>
<accession>A0ABZ0PHY8</accession>
<keyword evidence="2" id="KW-0732">Signal</keyword>
<evidence type="ECO:0000256" key="2">
    <source>
        <dbReference type="SAM" id="SignalP"/>
    </source>
</evidence>
<dbReference type="EMBL" id="CP137852">
    <property type="protein sequence ID" value="WPB84745.1"/>
    <property type="molecule type" value="Genomic_DNA"/>
</dbReference>
<dbReference type="Gene3D" id="3.40.190.10">
    <property type="entry name" value="Periplasmic binding protein-like II"/>
    <property type="match status" value="1"/>
</dbReference>
<protein>
    <submittedName>
        <fullName evidence="3">Tripartite tricarboxylate transporter substrate binding protein</fullName>
    </submittedName>
</protein>
<dbReference type="CDD" id="cd07012">
    <property type="entry name" value="PBP2_Bug_TTT"/>
    <property type="match status" value="1"/>
</dbReference>
<gene>
    <name evidence="3" type="ORF">R9Z33_21960</name>
</gene>
<dbReference type="RefSeq" id="WP_318648709.1">
    <property type="nucleotide sequence ID" value="NZ_CP137852.1"/>
</dbReference>
<name>A0ABZ0PHY8_9PROT</name>
<evidence type="ECO:0000313" key="4">
    <source>
        <dbReference type="Proteomes" id="UP001305521"/>
    </source>
</evidence>
<feature type="signal peptide" evidence="2">
    <location>
        <begin position="1"/>
        <end position="21"/>
    </location>
</feature>
<proteinExistence type="inferred from homology"/>
<dbReference type="InterPro" id="IPR005064">
    <property type="entry name" value="BUG"/>
</dbReference>
<dbReference type="Gene3D" id="3.40.190.150">
    <property type="entry name" value="Bordetella uptake gene, domain 1"/>
    <property type="match status" value="1"/>
</dbReference>
<reference evidence="3 4" key="1">
    <citation type="submission" date="2023-11" db="EMBL/GenBank/DDBJ databases">
        <title>Arctic aerobic anoxygenic photoheterotroph Sediminicoccus rosea KRV36 adapts its photosynthesis to long days of polar summer.</title>
        <authorList>
            <person name="Tomasch J."/>
            <person name="Kopejtka K."/>
            <person name="Bily T."/>
            <person name="Gardiner A.T."/>
            <person name="Gardian Z."/>
            <person name="Shivaramu S."/>
            <person name="Koblizek M."/>
            <person name="Engelhardt F."/>
            <person name="Kaftan D."/>
        </authorList>
    </citation>
    <scope>NUCLEOTIDE SEQUENCE [LARGE SCALE GENOMIC DNA]</scope>
    <source>
        <strain evidence="3 4">R-30</strain>
    </source>
</reference>